<keyword evidence="1" id="KW-0223">Dioxygenase</keyword>
<dbReference type="EMBL" id="LT629688">
    <property type="protein sequence ID" value="SDD12062.1"/>
    <property type="molecule type" value="Genomic_DNA"/>
</dbReference>
<organism evidence="1 2">
    <name type="scientific">Auraticoccus monumenti</name>
    <dbReference type="NCBI Taxonomy" id="675864"/>
    <lineage>
        <taxon>Bacteria</taxon>
        <taxon>Bacillati</taxon>
        <taxon>Actinomycetota</taxon>
        <taxon>Actinomycetes</taxon>
        <taxon>Propionibacteriales</taxon>
        <taxon>Propionibacteriaceae</taxon>
        <taxon>Auraticoccus</taxon>
    </lineage>
</organism>
<dbReference type="GO" id="GO:0016706">
    <property type="term" value="F:2-oxoglutarate-dependent dioxygenase activity"/>
    <property type="evidence" value="ECO:0007669"/>
    <property type="project" value="UniProtKB-ARBA"/>
</dbReference>
<dbReference type="PANTHER" id="PTHR20883">
    <property type="entry name" value="PHYTANOYL-COA DIOXYGENASE DOMAIN CONTAINING 1"/>
    <property type="match status" value="1"/>
</dbReference>
<dbReference type="SUPFAM" id="SSF51197">
    <property type="entry name" value="Clavaminate synthase-like"/>
    <property type="match status" value="1"/>
</dbReference>
<evidence type="ECO:0000313" key="2">
    <source>
        <dbReference type="Proteomes" id="UP000198546"/>
    </source>
</evidence>
<dbReference type="Gene3D" id="2.60.120.620">
    <property type="entry name" value="q2cbj1_9rhob like domain"/>
    <property type="match status" value="1"/>
</dbReference>
<sequence>MSTDTTTTTAGHRPLSAETVEQYRSDGFVHLPGVLTPEEVVTYREAARHVHQTGTAMDADNPIFRQVVNVWQSDETLRGLTTHPLLARHATQLAGIPLRLWHDQLLAKEPHNGAATEYHQDAPYWPHAGSRHSLSAWVALVDVPVERGCMSFIPGQHERRDIRPVDLADRTDLFQAAADLVWEPRVTIPLRAGDVTFHNGYTPHTANRNDTDELRLAFVTIYVDRDLTFTGTPHVCTDGLGVPVGAGLPDQHFPRFDDVAAAVL</sequence>
<dbReference type="AlphaFoldDB" id="A0A1G6S552"/>
<evidence type="ECO:0000313" key="1">
    <source>
        <dbReference type="EMBL" id="SDD12062.1"/>
    </source>
</evidence>
<protein>
    <submittedName>
        <fullName evidence="1">Phytanoyl-CoA dioxygenase (PhyH)</fullName>
    </submittedName>
</protein>
<dbReference type="RefSeq" id="WP_090589819.1">
    <property type="nucleotide sequence ID" value="NZ_LT629688.1"/>
</dbReference>
<keyword evidence="2" id="KW-1185">Reference proteome</keyword>
<dbReference type="PANTHER" id="PTHR20883:SF46">
    <property type="entry name" value="PHYTANOYL-COA HYDROXYLASE"/>
    <property type="match status" value="1"/>
</dbReference>
<reference evidence="1 2" key="1">
    <citation type="submission" date="2016-10" db="EMBL/GenBank/DDBJ databases">
        <authorList>
            <person name="de Groot N.N."/>
        </authorList>
    </citation>
    <scope>NUCLEOTIDE SEQUENCE [LARGE SCALE GENOMIC DNA]</scope>
    <source>
        <strain evidence="1 2">MON 2.2</strain>
    </source>
</reference>
<name>A0A1G6S552_9ACTN</name>
<dbReference type="STRING" id="675864.SAMN04489747_0228"/>
<accession>A0A1G6S552</accession>
<dbReference type="InterPro" id="IPR008775">
    <property type="entry name" value="Phytyl_CoA_dOase-like"/>
</dbReference>
<dbReference type="OrthoDB" id="9814777at2"/>
<keyword evidence="1" id="KW-0560">Oxidoreductase</keyword>
<dbReference type="GO" id="GO:0005506">
    <property type="term" value="F:iron ion binding"/>
    <property type="evidence" value="ECO:0007669"/>
    <property type="project" value="UniProtKB-ARBA"/>
</dbReference>
<proteinExistence type="predicted"/>
<dbReference type="Proteomes" id="UP000198546">
    <property type="component" value="Chromosome i"/>
</dbReference>
<dbReference type="Pfam" id="PF05721">
    <property type="entry name" value="PhyH"/>
    <property type="match status" value="1"/>
</dbReference>
<gene>
    <name evidence="1" type="ORF">SAMN04489747_0228</name>
</gene>